<organism evidence="3 4">
    <name type="scientific">Iphiclides podalirius</name>
    <name type="common">scarce swallowtail</name>
    <dbReference type="NCBI Taxonomy" id="110791"/>
    <lineage>
        <taxon>Eukaryota</taxon>
        <taxon>Metazoa</taxon>
        <taxon>Ecdysozoa</taxon>
        <taxon>Arthropoda</taxon>
        <taxon>Hexapoda</taxon>
        <taxon>Insecta</taxon>
        <taxon>Pterygota</taxon>
        <taxon>Neoptera</taxon>
        <taxon>Endopterygota</taxon>
        <taxon>Lepidoptera</taxon>
        <taxon>Glossata</taxon>
        <taxon>Ditrysia</taxon>
        <taxon>Papilionoidea</taxon>
        <taxon>Papilionidae</taxon>
        <taxon>Papilioninae</taxon>
        <taxon>Iphiclides</taxon>
    </lineage>
</organism>
<sequence length="249" mass="29175">MNFGEDSVPLREYIKPENLRRQLKVFGLMGEKDQLGFSKFTMFLNKTIDDLRAIKKRENTRLETVWEDSKGSDEKMAYLERILTKHKTRMRKLEKLRKALDKTLMDVLVLKQETTDIYMKAHFLAEKIREALDMENATPWGFKKLIARHHNVMAKVKGNLAKLHSYEMKYNPVYLKNEMEALSSEHHDDTTLVRLETEIRKRTLNQRWAGFDGLLMNINSLRPMNGEQPGPSSRADRRRDSDDDSDLSG</sequence>
<dbReference type="Proteomes" id="UP000837857">
    <property type="component" value="Chromosome 7"/>
</dbReference>
<accession>A0ABN8J2C8</accession>
<evidence type="ECO:0000313" key="3">
    <source>
        <dbReference type="EMBL" id="CAH2074785.1"/>
    </source>
</evidence>
<name>A0ABN8J2C8_9NEOP</name>
<evidence type="ECO:0000256" key="2">
    <source>
        <dbReference type="SAM" id="MobiDB-lite"/>
    </source>
</evidence>
<feature type="region of interest" description="Disordered" evidence="2">
    <location>
        <begin position="220"/>
        <end position="249"/>
    </location>
</feature>
<feature type="coiled-coil region" evidence="1">
    <location>
        <begin position="83"/>
        <end position="113"/>
    </location>
</feature>
<keyword evidence="1" id="KW-0175">Coiled coil</keyword>
<feature type="non-terminal residue" evidence="3">
    <location>
        <position position="249"/>
    </location>
</feature>
<evidence type="ECO:0000313" key="4">
    <source>
        <dbReference type="Proteomes" id="UP000837857"/>
    </source>
</evidence>
<proteinExistence type="predicted"/>
<reference evidence="3" key="1">
    <citation type="submission" date="2022-03" db="EMBL/GenBank/DDBJ databases">
        <authorList>
            <person name="Martin H S."/>
        </authorList>
    </citation>
    <scope>NUCLEOTIDE SEQUENCE</scope>
</reference>
<protein>
    <submittedName>
        <fullName evidence="3">Uncharacterized protein</fullName>
    </submittedName>
</protein>
<keyword evidence="4" id="KW-1185">Reference proteome</keyword>
<gene>
    <name evidence="3" type="ORF">IPOD504_LOCUS16268</name>
</gene>
<dbReference type="EMBL" id="OW152819">
    <property type="protein sequence ID" value="CAH2074785.1"/>
    <property type="molecule type" value="Genomic_DNA"/>
</dbReference>
<evidence type="ECO:0000256" key="1">
    <source>
        <dbReference type="SAM" id="Coils"/>
    </source>
</evidence>